<evidence type="ECO:0000313" key="2">
    <source>
        <dbReference type="Proteomes" id="UP001497535"/>
    </source>
</evidence>
<gene>
    <name evidence="1" type="ORF">MENTE1834_LOCUS24966</name>
</gene>
<name>A0ACB0ZG50_MELEN</name>
<organism evidence="1 2">
    <name type="scientific">Meloidogyne enterolobii</name>
    <name type="common">Root-knot nematode worm</name>
    <name type="synonym">Meloidogyne mayaguensis</name>
    <dbReference type="NCBI Taxonomy" id="390850"/>
    <lineage>
        <taxon>Eukaryota</taxon>
        <taxon>Metazoa</taxon>
        <taxon>Ecdysozoa</taxon>
        <taxon>Nematoda</taxon>
        <taxon>Chromadorea</taxon>
        <taxon>Rhabditida</taxon>
        <taxon>Tylenchina</taxon>
        <taxon>Tylenchomorpha</taxon>
        <taxon>Tylenchoidea</taxon>
        <taxon>Meloidogynidae</taxon>
        <taxon>Meloidogyninae</taxon>
        <taxon>Meloidogyne</taxon>
    </lineage>
</organism>
<accession>A0ACB0ZG50</accession>
<sequence>MISPIIEAPPTPVTTPIIDSPTPETPVTIPEEKHLEYNDKTPLDGKITPLSYVEEPNEKPLLTDDQKVLMEMAVRAATVSSWQSKHK</sequence>
<evidence type="ECO:0000313" key="1">
    <source>
        <dbReference type="EMBL" id="CAK5077934.1"/>
    </source>
</evidence>
<reference evidence="1" key="1">
    <citation type="submission" date="2023-11" db="EMBL/GenBank/DDBJ databases">
        <authorList>
            <person name="Poullet M."/>
        </authorList>
    </citation>
    <scope>NUCLEOTIDE SEQUENCE</scope>
    <source>
        <strain evidence="1">E1834</strain>
    </source>
</reference>
<comment type="caution">
    <text evidence="1">The sequence shown here is derived from an EMBL/GenBank/DDBJ whole genome shotgun (WGS) entry which is preliminary data.</text>
</comment>
<dbReference type="Proteomes" id="UP001497535">
    <property type="component" value="Unassembled WGS sequence"/>
</dbReference>
<proteinExistence type="predicted"/>
<protein>
    <submittedName>
        <fullName evidence="1">Uncharacterized protein</fullName>
    </submittedName>
</protein>
<keyword evidence="2" id="KW-1185">Reference proteome</keyword>
<dbReference type="EMBL" id="CAVMJV010000034">
    <property type="protein sequence ID" value="CAK5077934.1"/>
    <property type="molecule type" value="Genomic_DNA"/>
</dbReference>